<evidence type="ECO:0000313" key="2">
    <source>
        <dbReference type="Proteomes" id="UP000236592"/>
    </source>
</evidence>
<dbReference type="KEGG" id="taj:C1A40_06415"/>
<protein>
    <submittedName>
        <fullName evidence="1">Uncharacterized protein</fullName>
    </submittedName>
</protein>
<dbReference type="AlphaFoldDB" id="A0A2I7SH01"/>
<dbReference type="Proteomes" id="UP000236592">
    <property type="component" value="Chromosome"/>
</dbReference>
<dbReference type="RefSeq" id="WP_102995176.1">
    <property type="nucleotide sequence ID" value="NZ_CP025938.1"/>
</dbReference>
<proteinExistence type="predicted"/>
<dbReference type="OrthoDB" id="1433518at2"/>
<evidence type="ECO:0000313" key="1">
    <source>
        <dbReference type="EMBL" id="AUS05124.1"/>
    </source>
</evidence>
<organism evidence="1 2">
    <name type="scientific">Pseudotamlana carrageenivorans</name>
    <dbReference type="NCBI Taxonomy" id="2069432"/>
    <lineage>
        <taxon>Bacteria</taxon>
        <taxon>Pseudomonadati</taxon>
        <taxon>Bacteroidota</taxon>
        <taxon>Flavobacteriia</taxon>
        <taxon>Flavobacteriales</taxon>
        <taxon>Flavobacteriaceae</taxon>
        <taxon>Pseudotamlana</taxon>
    </lineage>
</organism>
<sequence>MKTETPKNITLQTFNKTPLEQIIYTEIADSGAMGNAGGILLYTIESEKLCCYQTNMFEDEKLYLKIREVLTRHQTAIKIEGIEIVKDMFNYYYAGFGNHVFINKSFSVRKKDDYLMVNGMYKVICSVKGVFESISTGMEQSKS</sequence>
<dbReference type="EMBL" id="CP025938">
    <property type="protein sequence ID" value="AUS05124.1"/>
    <property type="molecule type" value="Genomic_DNA"/>
</dbReference>
<name>A0A2I7SH01_9FLAO</name>
<keyword evidence="2" id="KW-1185">Reference proteome</keyword>
<accession>A0A2I7SH01</accession>
<gene>
    <name evidence="1" type="ORF">C1A40_06415</name>
</gene>
<reference evidence="2" key="1">
    <citation type="submission" date="2018-01" db="EMBL/GenBank/DDBJ databases">
        <title>Complete genome of Tamlana sp. UJ94.</title>
        <authorList>
            <person name="Jung J."/>
            <person name="Chung D."/>
            <person name="Bae S.S."/>
            <person name="Baek K."/>
        </authorList>
    </citation>
    <scope>NUCLEOTIDE SEQUENCE [LARGE SCALE GENOMIC DNA]</scope>
    <source>
        <strain evidence="2">UJ94</strain>
    </source>
</reference>